<comment type="caution">
    <text evidence="2">The sequence shown here is derived from an EMBL/GenBank/DDBJ whole genome shotgun (WGS) entry which is preliminary data.</text>
</comment>
<protein>
    <submittedName>
        <fullName evidence="2">Kinesin family member 26B</fullName>
    </submittedName>
</protein>
<keyword evidence="3" id="KW-1185">Reference proteome</keyword>
<dbReference type="Proteomes" id="UP000550707">
    <property type="component" value="Unassembled WGS sequence"/>
</dbReference>
<name>A0A7J8BMW6_MOLMO</name>
<evidence type="ECO:0000256" key="1">
    <source>
        <dbReference type="SAM" id="MobiDB-lite"/>
    </source>
</evidence>
<reference evidence="2 3" key="1">
    <citation type="journal article" date="2020" name="Nature">
        <title>Six reference-quality genomes reveal evolution of bat adaptations.</title>
        <authorList>
            <person name="Jebb D."/>
            <person name="Huang Z."/>
            <person name="Pippel M."/>
            <person name="Hughes G.M."/>
            <person name="Lavrichenko K."/>
            <person name="Devanna P."/>
            <person name="Winkler S."/>
            <person name="Jermiin L.S."/>
            <person name="Skirmuntt E.C."/>
            <person name="Katzourakis A."/>
            <person name="Burkitt-Gray L."/>
            <person name="Ray D.A."/>
            <person name="Sullivan K.A.M."/>
            <person name="Roscito J.G."/>
            <person name="Kirilenko B.M."/>
            <person name="Davalos L.M."/>
            <person name="Corthals A.P."/>
            <person name="Power M.L."/>
            <person name="Jones G."/>
            <person name="Ransome R.D."/>
            <person name="Dechmann D.K.N."/>
            <person name="Locatelli A.G."/>
            <person name="Puechmaille S.J."/>
            <person name="Fedrigo O."/>
            <person name="Jarvis E.D."/>
            <person name="Hiller M."/>
            <person name="Vernes S.C."/>
            <person name="Myers E.W."/>
            <person name="Teeling E.C."/>
        </authorList>
    </citation>
    <scope>NUCLEOTIDE SEQUENCE [LARGE SCALE GENOMIC DNA]</scope>
    <source>
        <strain evidence="2">MMolMol1</strain>
        <tissue evidence="2">Muscle</tissue>
    </source>
</reference>
<evidence type="ECO:0000313" key="3">
    <source>
        <dbReference type="Proteomes" id="UP000550707"/>
    </source>
</evidence>
<dbReference type="AlphaFoldDB" id="A0A7J8BMW6"/>
<dbReference type="EMBL" id="JACASF010000023">
    <property type="protein sequence ID" value="KAF6399801.1"/>
    <property type="molecule type" value="Genomic_DNA"/>
</dbReference>
<feature type="region of interest" description="Disordered" evidence="1">
    <location>
        <begin position="142"/>
        <end position="172"/>
    </location>
</feature>
<accession>A0A7J8BMW6</accession>
<evidence type="ECO:0000313" key="2">
    <source>
        <dbReference type="EMBL" id="KAF6399801.1"/>
    </source>
</evidence>
<organism evidence="2 3">
    <name type="scientific">Molossus molossus</name>
    <name type="common">Pallas' mastiff bat</name>
    <name type="synonym">Vespertilio molossus</name>
    <dbReference type="NCBI Taxonomy" id="27622"/>
    <lineage>
        <taxon>Eukaryota</taxon>
        <taxon>Metazoa</taxon>
        <taxon>Chordata</taxon>
        <taxon>Craniata</taxon>
        <taxon>Vertebrata</taxon>
        <taxon>Euteleostomi</taxon>
        <taxon>Mammalia</taxon>
        <taxon>Eutheria</taxon>
        <taxon>Laurasiatheria</taxon>
        <taxon>Chiroptera</taxon>
        <taxon>Yangochiroptera</taxon>
        <taxon>Molossidae</taxon>
        <taxon>Molossus</taxon>
    </lineage>
</organism>
<gene>
    <name evidence="2" type="ORF">HJG59_007303</name>
</gene>
<proteinExistence type="predicted"/>
<sequence length="172" mass="19037">MKSRHSSTHACTEDEDQQFWDEMTNLSRSGVSITFARRASCRPYLPAGDRDWPGGPVRSRAESLQCRQAVSLQRPGLTGLLRGPRAVPGHLGGRILLRKAVLQGMEDATHATCIMVQRPSYLADRKPLKKDAVFLAYDCSADREEDPDGCSFAQGPRISNDRSKSTPQAPRQ</sequence>